<evidence type="ECO:0000256" key="3">
    <source>
        <dbReference type="ARBA" id="ARBA00022989"/>
    </source>
</evidence>
<reference evidence="12" key="3">
    <citation type="submission" date="2025-09" db="UniProtKB">
        <authorList>
            <consortium name="Ensembl"/>
        </authorList>
    </citation>
    <scope>IDENTIFICATION</scope>
</reference>
<accession>A0A672I4V0</accession>
<feature type="transmembrane region" description="Helical" evidence="10">
    <location>
        <begin position="125"/>
        <end position="147"/>
    </location>
</feature>
<dbReference type="PRINTS" id="PR00237">
    <property type="entry name" value="GPCRRHODOPSN"/>
</dbReference>
<dbReference type="PROSITE" id="PS00237">
    <property type="entry name" value="G_PROTEIN_RECEP_F1_1"/>
    <property type="match status" value="1"/>
</dbReference>
<keyword evidence="13" id="KW-1185">Reference proteome</keyword>
<evidence type="ECO:0000256" key="6">
    <source>
        <dbReference type="ARBA" id="ARBA00023170"/>
    </source>
</evidence>
<dbReference type="Ensembl" id="ENSSFAT00005037567.1">
    <property type="protein sequence ID" value="ENSSFAP00005036209.1"/>
    <property type="gene ID" value="ENSSFAG00005018298.1"/>
</dbReference>
<reference evidence="12" key="1">
    <citation type="submission" date="2019-06" db="EMBL/GenBank/DDBJ databases">
        <authorList>
            <consortium name="Wellcome Sanger Institute Data Sharing"/>
        </authorList>
    </citation>
    <scope>NUCLEOTIDE SEQUENCE [LARGE SCALE GENOMIC DNA]</scope>
</reference>
<dbReference type="OMA" id="EEYQNCW"/>
<keyword evidence="4 8" id="KW-0297">G-protein coupled receptor</keyword>
<feature type="transmembrane region" description="Helical" evidence="10">
    <location>
        <begin position="82"/>
        <end position="105"/>
    </location>
</feature>
<dbReference type="InterPro" id="IPR017452">
    <property type="entry name" value="GPCR_Rhodpsn_7TM"/>
</dbReference>
<dbReference type="GO" id="GO:0004930">
    <property type="term" value="F:G protein-coupled receptor activity"/>
    <property type="evidence" value="ECO:0007669"/>
    <property type="project" value="UniProtKB-KW"/>
</dbReference>
<dbReference type="InParanoid" id="A0A672I4V0"/>
<dbReference type="Proteomes" id="UP000472267">
    <property type="component" value="Chromosome 3"/>
</dbReference>
<evidence type="ECO:0000256" key="2">
    <source>
        <dbReference type="ARBA" id="ARBA00022692"/>
    </source>
</evidence>
<evidence type="ECO:0000256" key="9">
    <source>
        <dbReference type="SAM" id="MobiDB-lite"/>
    </source>
</evidence>
<feature type="transmembrane region" description="Helical" evidence="10">
    <location>
        <begin position="47"/>
        <end position="70"/>
    </location>
</feature>
<evidence type="ECO:0000256" key="1">
    <source>
        <dbReference type="ARBA" id="ARBA00004141"/>
    </source>
</evidence>
<keyword evidence="3 10" id="KW-1133">Transmembrane helix</keyword>
<comment type="subcellular location">
    <subcellularLocation>
        <location evidence="1">Membrane</location>
        <topology evidence="1">Multi-pass membrane protein</topology>
    </subcellularLocation>
</comment>
<evidence type="ECO:0000259" key="11">
    <source>
        <dbReference type="PROSITE" id="PS50262"/>
    </source>
</evidence>
<keyword evidence="7 8" id="KW-0807">Transducer</keyword>
<evidence type="ECO:0000313" key="13">
    <source>
        <dbReference type="Proteomes" id="UP000472267"/>
    </source>
</evidence>
<dbReference type="Gene3D" id="1.20.1070.10">
    <property type="entry name" value="Rhodopsin 7-helix transmembrane proteins"/>
    <property type="match status" value="1"/>
</dbReference>
<dbReference type="Pfam" id="PF00001">
    <property type="entry name" value="7tm_1"/>
    <property type="match status" value="2"/>
</dbReference>
<dbReference type="PROSITE" id="PS50262">
    <property type="entry name" value="G_PROTEIN_RECEP_F1_2"/>
    <property type="match status" value="1"/>
</dbReference>
<feature type="transmembrane region" description="Helical" evidence="10">
    <location>
        <begin position="342"/>
        <end position="366"/>
    </location>
</feature>
<evidence type="ECO:0000256" key="5">
    <source>
        <dbReference type="ARBA" id="ARBA00023136"/>
    </source>
</evidence>
<dbReference type="InterPro" id="IPR000276">
    <property type="entry name" value="GPCR_Rhodpsn"/>
</dbReference>
<proteinExistence type="inferred from homology"/>
<sequence>MNPTSSLVLSSGGRLSPSDSVTFLRDVPGPSPTPPTPSCSIDESYKYIFLPICYSFTFVFSISLNSVVLYRSFRRTKRWNASLIYMVNLASTDFMYGLSLPFLVASYGHARPLGVRGLHVPPGRFLFYFNLYGSIFFLTCISVHRYLGICHPMKVITLESKKAVKFTCVLVWVVVFALTCPIFRFAQTGHVTRLAELGNNGSVSAENSSSDGGGSRDGGLGPVFEEYRNCWDDAIDKEFPDYVPYGITLHLLGFFLPFSIIAWCYSHVVLTIFRTLHSRPSSCRGPADGLRGAERRDRSGSAPGRRGSNGLLRAAGRDEGVSIFLGARSPYAGRRRKSIRTIITITLLFALCFFPFHVTRTIFLLLKVTRSVPCHTMTTVSMCYKITRPLASFNAWLNALLYFLTKDKGGAHCCHGAGAGASAQRHGGPLLPLRTVRRGGAAGGGGMEEMADNQGKQALHGLSYTNRAKVRYIVE</sequence>
<evidence type="ECO:0000256" key="4">
    <source>
        <dbReference type="ARBA" id="ARBA00023040"/>
    </source>
</evidence>
<organism evidence="12 13">
    <name type="scientific">Salarias fasciatus</name>
    <name type="common">Jewelled blenny</name>
    <name type="synonym">Blennius fasciatus</name>
    <dbReference type="NCBI Taxonomy" id="181472"/>
    <lineage>
        <taxon>Eukaryota</taxon>
        <taxon>Metazoa</taxon>
        <taxon>Chordata</taxon>
        <taxon>Craniata</taxon>
        <taxon>Vertebrata</taxon>
        <taxon>Euteleostomi</taxon>
        <taxon>Actinopterygii</taxon>
        <taxon>Neopterygii</taxon>
        <taxon>Teleostei</taxon>
        <taxon>Neoteleostei</taxon>
        <taxon>Acanthomorphata</taxon>
        <taxon>Ovalentaria</taxon>
        <taxon>Blenniimorphae</taxon>
        <taxon>Blenniiformes</taxon>
        <taxon>Blennioidei</taxon>
        <taxon>Blenniidae</taxon>
        <taxon>Salariinae</taxon>
        <taxon>Salarias</taxon>
    </lineage>
</organism>
<dbReference type="SUPFAM" id="SSF81321">
    <property type="entry name" value="Family A G protein-coupled receptor-like"/>
    <property type="match status" value="1"/>
</dbReference>
<keyword evidence="5 10" id="KW-0472">Membrane</keyword>
<dbReference type="GO" id="GO:0008142">
    <property type="term" value="F:oxysterol binding"/>
    <property type="evidence" value="ECO:0007669"/>
    <property type="project" value="InterPro"/>
</dbReference>
<evidence type="ECO:0000256" key="8">
    <source>
        <dbReference type="RuleBase" id="RU000688"/>
    </source>
</evidence>
<feature type="transmembrane region" description="Helical" evidence="10">
    <location>
        <begin position="247"/>
        <end position="273"/>
    </location>
</feature>
<keyword evidence="2 8" id="KW-0812">Transmembrane</keyword>
<protein>
    <submittedName>
        <fullName evidence="12">Si:dkey-6n21.13</fullName>
    </submittedName>
</protein>
<feature type="domain" description="G-protein coupled receptors family 1 profile" evidence="11">
    <location>
        <begin position="64"/>
        <end position="402"/>
    </location>
</feature>
<dbReference type="PRINTS" id="PR01157">
    <property type="entry name" value="P2YPURNOCPTR"/>
</dbReference>
<evidence type="ECO:0000256" key="7">
    <source>
        <dbReference type="ARBA" id="ARBA00023224"/>
    </source>
</evidence>
<dbReference type="GO" id="GO:0016020">
    <property type="term" value="C:membrane"/>
    <property type="evidence" value="ECO:0007669"/>
    <property type="project" value="UniProtKB-SubCell"/>
</dbReference>
<dbReference type="InterPro" id="IPR047160">
    <property type="entry name" value="GP183-like"/>
</dbReference>
<feature type="region of interest" description="Disordered" evidence="9">
    <location>
        <begin position="280"/>
        <end position="309"/>
    </location>
</feature>
<comment type="similarity">
    <text evidence="8">Belongs to the G-protein coupled receptor 1 family.</text>
</comment>
<reference evidence="12" key="2">
    <citation type="submission" date="2025-08" db="UniProtKB">
        <authorList>
            <consortium name="Ensembl"/>
        </authorList>
    </citation>
    <scope>IDENTIFICATION</scope>
</reference>
<feature type="transmembrane region" description="Helical" evidence="10">
    <location>
        <begin position="168"/>
        <end position="186"/>
    </location>
</feature>
<dbReference type="AlphaFoldDB" id="A0A672I4V0"/>
<evidence type="ECO:0000256" key="10">
    <source>
        <dbReference type="SAM" id="Phobius"/>
    </source>
</evidence>
<evidence type="ECO:0000313" key="12">
    <source>
        <dbReference type="Ensembl" id="ENSSFAP00005036209.1"/>
    </source>
</evidence>
<keyword evidence="6 8" id="KW-0675">Receptor</keyword>
<dbReference type="PANTHER" id="PTHR24237">
    <property type="entry name" value="G-PROTEIN COUPLED RECEPTOR"/>
    <property type="match status" value="1"/>
</dbReference>
<name>A0A672I4V0_SALFA</name>
<dbReference type="PANTHER" id="PTHR24237:SF36">
    <property type="entry name" value="P2Y PURINOCEPTOR 3-LIKE"/>
    <property type="match status" value="1"/>
</dbReference>